<keyword evidence="3" id="KW-0378">Hydrolase</keyword>
<evidence type="ECO:0000256" key="3">
    <source>
        <dbReference type="ARBA" id="ARBA00022801"/>
    </source>
</evidence>
<evidence type="ECO:0000256" key="2">
    <source>
        <dbReference type="ARBA" id="ARBA00022723"/>
    </source>
</evidence>
<gene>
    <name evidence="5" type="ORF">BaRGS_00003892</name>
</gene>
<reference evidence="5 6" key="1">
    <citation type="journal article" date="2023" name="Sci. Data">
        <title>Genome assembly of the Korean intertidal mud-creeper Batillaria attramentaria.</title>
        <authorList>
            <person name="Patra A.K."/>
            <person name="Ho P.T."/>
            <person name="Jun S."/>
            <person name="Lee S.J."/>
            <person name="Kim Y."/>
            <person name="Won Y.J."/>
        </authorList>
    </citation>
    <scope>NUCLEOTIDE SEQUENCE [LARGE SCALE GENOMIC DNA]</scope>
    <source>
        <strain evidence="5">Wonlab-2016</strain>
    </source>
</reference>
<keyword evidence="2" id="KW-0479">Metal-binding</keyword>
<dbReference type="Proteomes" id="UP001519460">
    <property type="component" value="Unassembled WGS sequence"/>
</dbReference>
<evidence type="ECO:0000313" key="6">
    <source>
        <dbReference type="Proteomes" id="UP001519460"/>
    </source>
</evidence>
<organism evidence="5 6">
    <name type="scientific">Batillaria attramentaria</name>
    <dbReference type="NCBI Taxonomy" id="370345"/>
    <lineage>
        <taxon>Eukaryota</taxon>
        <taxon>Metazoa</taxon>
        <taxon>Spiralia</taxon>
        <taxon>Lophotrochozoa</taxon>
        <taxon>Mollusca</taxon>
        <taxon>Gastropoda</taxon>
        <taxon>Caenogastropoda</taxon>
        <taxon>Sorbeoconcha</taxon>
        <taxon>Cerithioidea</taxon>
        <taxon>Batillariidae</taxon>
        <taxon>Batillaria</taxon>
    </lineage>
</organism>
<dbReference type="AlphaFoldDB" id="A0ABD0M0N4"/>
<evidence type="ECO:0008006" key="7">
    <source>
        <dbReference type="Google" id="ProtNLM"/>
    </source>
</evidence>
<comment type="cofactor">
    <cofactor evidence="1">
        <name>Mg(2+)</name>
        <dbReference type="ChEBI" id="CHEBI:18420"/>
    </cofactor>
</comment>
<accession>A0ABD0M0N4</accession>
<dbReference type="Gene3D" id="3.90.79.10">
    <property type="entry name" value="Nucleoside Triphosphate Pyrophosphohydrolase"/>
    <property type="match status" value="1"/>
</dbReference>
<protein>
    <recommendedName>
        <fullName evidence="7">Nudix hydrolase domain-containing protein</fullName>
    </recommendedName>
</protein>
<dbReference type="GO" id="GO:0046872">
    <property type="term" value="F:metal ion binding"/>
    <property type="evidence" value="ECO:0007669"/>
    <property type="project" value="UniProtKB-KW"/>
</dbReference>
<name>A0ABD0M0N4_9CAEN</name>
<dbReference type="SUPFAM" id="SSF55811">
    <property type="entry name" value="Nudix"/>
    <property type="match status" value="1"/>
</dbReference>
<keyword evidence="6" id="KW-1185">Reference proteome</keyword>
<evidence type="ECO:0000256" key="1">
    <source>
        <dbReference type="ARBA" id="ARBA00001946"/>
    </source>
</evidence>
<evidence type="ECO:0000256" key="4">
    <source>
        <dbReference type="ARBA" id="ARBA00022842"/>
    </source>
</evidence>
<dbReference type="PANTHER" id="PTHR31835">
    <property type="entry name" value="URIDINE DIPHOSPHATE GLUCOSE PYROPHOSPHATASE"/>
    <property type="match status" value="1"/>
</dbReference>
<dbReference type="EMBL" id="JACVVK020000013">
    <property type="protein sequence ID" value="KAK7504864.1"/>
    <property type="molecule type" value="Genomic_DNA"/>
</dbReference>
<sequence>MDPDIEIMFVADVEKLIPESKTSVSVLQKFNRMNLPDDKSSIEEIWANRLKENPRLFNGTKFRLHSVSSDSTGHLTLNLGVTDYREYLGTNWAPDVNRFHEQGLQLHSDPQVFLSDPAGVGAFTVTSDEYVIFLRRSSHCAEAPGMWDIPGGHAEPEEIVGKAGMDEIDYSLMTSGAVSHEIFHSILREVRDEVNIGEQHLSPALLMGIARNITSAGRPSIEFLVRCSLSRDEVLALYRQGSQAEADESTSIMLLPVSTVVTLQTQDPALWSTIAPSAKGCVILYKMCHGM</sequence>
<dbReference type="InterPro" id="IPR055295">
    <property type="entry name" value="NUDT22/NUDT9-like"/>
</dbReference>
<evidence type="ECO:0000313" key="5">
    <source>
        <dbReference type="EMBL" id="KAK7504864.1"/>
    </source>
</evidence>
<comment type="caution">
    <text evidence="5">The sequence shown here is derived from an EMBL/GenBank/DDBJ whole genome shotgun (WGS) entry which is preliminary data.</text>
</comment>
<keyword evidence="4" id="KW-0460">Magnesium</keyword>
<proteinExistence type="predicted"/>
<dbReference type="PANTHER" id="PTHR31835:SF1">
    <property type="entry name" value="URIDINE DIPHOSPHATE GLUCOSE PYROPHOSPHATASE NUDT22"/>
    <property type="match status" value="1"/>
</dbReference>
<dbReference type="InterPro" id="IPR015797">
    <property type="entry name" value="NUDIX_hydrolase-like_dom_sf"/>
</dbReference>
<dbReference type="GO" id="GO:0016787">
    <property type="term" value="F:hydrolase activity"/>
    <property type="evidence" value="ECO:0007669"/>
    <property type="project" value="UniProtKB-KW"/>
</dbReference>